<sequence>MPLASYHRTFAQSPTPTFCFGFLRSDLTPVNSRFSPYCQWSRCYPQRMRKSTKKNQQVLVP</sequence>
<protein>
    <submittedName>
        <fullName evidence="1">Uncharacterized protein</fullName>
    </submittedName>
</protein>
<accession>A0A9W4UHU7</accession>
<proteinExistence type="predicted"/>
<evidence type="ECO:0000313" key="2">
    <source>
        <dbReference type="Proteomes" id="UP001152607"/>
    </source>
</evidence>
<name>A0A9W4UHU7_9PLEO</name>
<gene>
    <name evidence="1" type="ORF">PDIGIT_LOCUS8233</name>
</gene>
<evidence type="ECO:0000313" key="1">
    <source>
        <dbReference type="EMBL" id="CAI6335156.1"/>
    </source>
</evidence>
<organism evidence="1 2">
    <name type="scientific">Periconia digitata</name>
    <dbReference type="NCBI Taxonomy" id="1303443"/>
    <lineage>
        <taxon>Eukaryota</taxon>
        <taxon>Fungi</taxon>
        <taxon>Dikarya</taxon>
        <taxon>Ascomycota</taxon>
        <taxon>Pezizomycotina</taxon>
        <taxon>Dothideomycetes</taxon>
        <taxon>Pleosporomycetidae</taxon>
        <taxon>Pleosporales</taxon>
        <taxon>Massarineae</taxon>
        <taxon>Periconiaceae</taxon>
        <taxon>Periconia</taxon>
    </lineage>
</organism>
<keyword evidence="2" id="KW-1185">Reference proteome</keyword>
<dbReference type="AlphaFoldDB" id="A0A9W4UHU7"/>
<dbReference type="EMBL" id="CAOQHR010000005">
    <property type="protein sequence ID" value="CAI6335156.1"/>
    <property type="molecule type" value="Genomic_DNA"/>
</dbReference>
<comment type="caution">
    <text evidence="1">The sequence shown here is derived from an EMBL/GenBank/DDBJ whole genome shotgun (WGS) entry which is preliminary data.</text>
</comment>
<reference evidence="1" key="1">
    <citation type="submission" date="2023-01" db="EMBL/GenBank/DDBJ databases">
        <authorList>
            <person name="Van Ghelder C."/>
            <person name="Rancurel C."/>
        </authorList>
    </citation>
    <scope>NUCLEOTIDE SEQUENCE</scope>
    <source>
        <strain evidence="1">CNCM I-4278</strain>
    </source>
</reference>
<dbReference type="Proteomes" id="UP001152607">
    <property type="component" value="Unassembled WGS sequence"/>
</dbReference>